<feature type="region of interest" description="Disordered" evidence="1">
    <location>
        <begin position="2393"/>
        <end position="2455"/>
    </location>
</feature>
<accession>A0A6M3ZKB4</accession>
<feature type="region of interest" description="Disordered" evidence="1">
    <location>
        <begin position="2889"/>
        <end position="2967"/>
    </location>
</feature>
<dbReference type="Gene3D" id="2.160.20.10">
    <property type="entry name" value="Single-stranded right-handed beta-helix, Pectin lyase-like"/>
    <property type="match status" value="1"/>
</dbReference>
<proteinExistence type="predicted"/>
<dbReference type="Pfam" id="PF13018">
    <property type="entry name" value="ESPR"/>
    <property type="match status" value="1"/>
</dbReference>
<feature type="region of interest" description="Disordered" evidence="1">
    <location>
        <begin position="2471"/>
        <end position="2507"/>
    </location>
</feature>
<reference evidence="3 4" key="1">
    <citation type="journal article" date="2012" name="J. Bacteriol.">
        <title>Genome sequence of the pathogenic Herbaspirillum seropedicae strain Os34, isolated from rice roots.</title>
        <authorList>
            <person name="Ye W."/>
            <person name="Ye S."/>
            <person name="Liu J."/>
            <person name="Chang S."/>
            <person name="Chen M."/>
            <person name="Zhu B."/>
            <person name="Guo L."/>
            <person name="An Q."/>
        </authorList>
    </citation>
    <scope>NUCLEOTIDE SEQUENCE [LARGE SCALE GENOMIC DNA]</scope>
    <source>
        <strain evidence="3 4">Os34</strain>
    </source>
</reference>
<feature type="compositionally biased region" description="Polar residues" evidence="1">
    <location>
        <begin position="2905"/>
        <end position="2937"/>
    </location>
</feature>
<dbReference type="InterPro" id="IPR011050">
    <property type="entry name" value="Pectin_lyase_fold/virulence"/>
</dbReference>
<feature type="compositionally biased region" description="Gly residues" evidence="1">
    <location>
        <begin position="2432"/>
        <end position="2445"/>
    </location>
</feature>
<feature type="compositionally biased region" description="Polar residues" evidence="1">
    <location>
        <begin position="2471"/>
        <end position="2482"/>
    </location>
</feature>
<name>A0A6M3ZKB4_9BURK</name>
<dbReference type="Proteomes" id="UP000501648">
    <property type="component" value="Chromosome"/>
</dbReference>
<dbReference type="InterPro" id="IPR010069">
    <property type="entry name" value="CdiA_FHA1_rpt"/>
</dbReference>
<dbReference type="SMART" id="SM00912">
    <property type="entry name" value="Haemagg_act"/>
    <property type="match status" value="1"/>
</dbReference>
<evidence type="ECO:0000313" key="4">
    <source>
        <dbReference type="Proteomes" id="UP000501648"/>
    </source>
</evidence>
<evidence type="ECO:0000256" key="1">
    <source>
        <dbReference type="SAM" id="MobiDB-lite"/>
    </source>
</evidence>
<dbReference type="NCBIfam" id="TIGR01731">
    <property type="entry name" value="fil_hemag_20aa"/>
    <property type="match status" value="23"/>
</dbReference>
<feature type="compositionally biased region" description="Polar residues" evidence="1">
    <location>
        <begin position="2393"/>
        <end position="2418"/>
    </location>
</feature>
<dbReference type="EMBL" id="CP008956">
    <property type="protein sequence ID" value="QJP99108.1"/>
    <property type="molecule type" value="Genomic_DNA"/>
</dbReference>
<feature type="region of interest" description="Disordered" evidence="1">
    <location>
        <begin position="2159"/>
        <end position="2198"/>
    </location>
</feature>
<dbReference type="Pfam" id="PF05860">
    <property type="entry name" value="TPS"/>
    <property type="match status" value="1"/>
</dbReference>
<dbReference type="SUPFAM" id="SSF51126">
    <property type="entry name" value="Pectin lyase-like"/>
    <property type="match status" value="1"/>
</dbReference>
<feature type="compositionally biased region" description="Low complexity" evidence="1">
    <location>
        <begin position="2419"/>
        <end position="2431"/>
    </location>
</feature>
<dbReference type="InterPro" id="IPR012334">
    <property type="entry name" value="Pectin_lyas_fold"/>
</dbReference>
<dbReference type="InterPro" id="IPR008638">
    <property type="entry name" value="FhaB/CdiA-like_TPS"/>
</dbReference>
<protein>
    <recommendedName>
        <fullName evidence="2">Filamentous haemagglutinin FhaB/tRNA nuclease CdiA-like TPS domain-containing protein</fullName>
    </recommendedName>
</protein>
<dbReference type="Pfam" id="PF13332">
    <property type="entry name" value="Fil_haemagg_2"/>
    <property type="match status" value="3"/>
</dbReference>
<dbReference type="InterPro" id="IPR025157">
    <property type="entry name" value="Hemagglutinin_rpt"/>
</dbReference>
<dbReference type="InterPro" id="IPR024973">
    <property type="entry name" value="ESPR"/>
</dbReference>
<organism evidence="3 4">
    <name type="scientific">Herbaspirillum rubrisubalbicans Os34</name>
    <dbReference type="NCBI Taxonomy" id="1235827"/>
    <lineage>
        <taxon>Bacteria</taxon>
        <taxon>Pseudomonadati</taxon>
        <taxon>Pseudomonadota</taxon>
        <taxon>Betaproteobacteria</taxon>
        <taxon>Burkholderiales</taxon>
        <taxon>Oxalobacteraceae</taxon>
        <taxon>Herbaspirillum</taxon>
    </lineage>
</organism>
<sequence>MFMNRQRYKLVFNRHRGQLMAVAEIASSIQHQGRTAGPSGTLPDLLPSALRFSLLSVALALAMNTVAHAQILGDRTAPRTQQPTVLVTPNGVPVVNIQTPSTAGVSVNRYRQFDVGTNGVILNNARSTTSTQLGGYVAGNPWLATGAARVIVNQVNSANPSYLRGYLEVAGNRAQVVVANPAGITCAGCGFINANRATLTTGVPQINNGNLDSYRVASGAVNIEGNGLDASRTDYAEIIARAVQVNAGVWAPELKVSAGLNTVSADHASVQPGVAPSDAAPAVAIDVAQLGGMYAGHIYLTSTEHGVGVRNAGTIGAAVGQAVVTADGRLENSGSLSANGLLAVQTTNGVRNSGELGSKSATSITTTALDNAGSMASSGALTVQASDSVLNTGSIAGEGPVQLSATTIDNRNNIGSSAALAMQASAGISNSGRIEASQGITLQASQLDNSGGVNAGDALRIKAAQDINNSGTLGAQGGLTVEAAGLRNSGKLGSQSAANLTTTTLDNAGSIASSAALTVQASQSVRNTGSIGGEGPVQVSATSIDNRNSLGSSASLTMQASAGIRNSGTLQATTDATLNASTLDNSGTLSARQGRVRINSSGSTTNSGRIEAAQSVVVQADGLTNSGNINAVDALRVQAAQAISNSGTLGANGGVELQSATLDNRGTLASSQDALTINTRGQLANQGQVSAAQSLTLTAAGIDNSAGTLNATDIHLDSQSQTFSNRGGQVSAQRDLQIASGALDNSNGTLAAQGQLTVGSGDLNNDGGLLQAGTTLKIDASGKTVRNSHSGSTRGIQAQGTVDIAAATLVNAGLVSSNSDINLNTATLDNRAGSIGATGKLTVQGNSVTNSGGQLQAKQGVDIQAGSGLVDNSGGLLRSDGTVNVQAGSVRNDNTQGQDQGIEGATVNVAATDISNRQGAVRGDAITLTASGRIDNGSGLISATNSAVLTDANPSTRTLAIDNSNGTVIAGRQTTLLAYSFTGSGRVLSQKDLRMDLVASILHTGQIGATGELDLRTAGTFTNAGSVGAGGTLTLTAATIDNQASGALVGNTLRLKATDVHTFINRGLIDGVNTIIESSTVNNLGTGRIYGDNIAIGADVLNNQAETVDGVTSAPVIAARNRLDIGAGVINNSEHGLIYSVGDMVIGGALDANKKAVGSAREVNNSSATINADGNLSIAAGSINNSNAHLETTDQTGPGKRIINFRLNGSSQLLDSNSAWLYNRGSGEILNAANWRAMGDEDNYRLLLPSAAYPAERYGPPFDYSRGARGDNAVAIAYVPPYSQGAMGDADAVYIPPVINYTATDRIWAVMGVTPPQDPGPGPGAEPRPGEMCYDSCYPVPVDPEVYAAWKAANDVWKPKYDAYIAALLVLNDKIAAFNNNVNSRSYREWTIYDGTEQITRTVVTKSDPGMITSGGNMNLAVGALNNYASQVIAGGTLAGDSVNGTAINNTGPLGRQRVVSTGSAVYTYIKSHRFSADDRRYDGVPYQSQDIVTNFQLDVSPTSGAGPNRANSVRAVPAAVSGAAGASAGAASIRIANLDLTLPNNALYRINAGPAQRYLVQTDPQFVGTRNWLSSDFMLRQLGQLNQPNAAIGVRQLGDGFYEQQLVQRQIQQITGQRYLAGYSSNEAQYQALMNAGLQVAQAQRYTVGVALTDAQVAALKTDIVWLVKQTVTLADGSTQEVLVPQVYVHASNVEVTGQGTLIAGNDVAFQAAQDIVNSGGTIAARKGVSLAGANLQNLGGRISGDAVLVSATQDINNIGGTIDARNSLVATAGRDINSASTTVATANAVTSGSNINQNASMSVSEANGSLTAVAGRDINLKASGTSADNITLVAQRDVNFSTVHETSQEKLAWDNDNRAEVNRDNAIGSTVQGKDISVTAGRDINAQAAYVNAEGSLAANAANNVNIGTDVSTASARDQHKKTDAGGVLSSRTVTTDDSSSERINQGTTLSGNTVVVRAGKDINVTGSNVVATQGVGMAAGNDVNIVAAVDSSTKNNFRKETTSGVMGAGFGVTIGTREQSHDGKTQGQTASASTIGSTDGNVSIVAGNRYTQVGSDVMAPKGDIDIAAKSVEIRATEQASRTETEDKYKQSGLTVAVTSPVISAMQTVDQMVESSGKTKNGRVKALAAATAGMSLYSAAGEMQKAGSAEGGSNIGISATIGSSQNGSRSEQNTVTQRGSTVASGGNMSIRATGDGANSNITIAGSDINAKGNLALKADNDINLIAAQNSDEQHSTRSSSSWGVGITAQIGSESKLGITANAAGSRGKSDGKDVSNVMTQVRSGGQIKIDSGRDTNLIGATVSGEQVVANVGRDLNIASVQDTSTFKSRDQSIGGSATIGYGSGASVSASRSRVDADYASVGQQAGITAGNGGFQINVKGNTDLKGAQIASTDQAVEQGRNSLTTGTLTSSDIQNRSQYSAESQSASAGTSGGKPGGGIGIGNASGSETSVTRSGVSGAAVTITDAQAQQARTGQSSDQAVASLDASVRTGKDSSNSLAKNWDGNQLREDVEAQAKITQAFGQQASTLIGNYAEEQQKKAADLRKQAADTSDPQQAKELNDQASALESNWGPDGTMRVLAHSVVGGLTGGLAGAAGAAAGTLTAPNVASALDKAGVDHDLAKALTGLSSTLVGAAVGGTAGGAAAYNEVVNNFLGHVDRARLNELRQKAQSKVKLTKDEAQQLALLEISDQISDGLLNKYRSGQPLTKYDQQNLDIYLTWYAKQNGEEAKRQLVQNGSNPAYSFPYAGSSSDRGDYTSKNFKWRDYWDRTQSPNELIFNEARAKAGIYPNVTPYESLTPVGMQLSRFFSVVDSIANSSLATGTYLGATGAGASADNRDGLTITMGQLAEIWASFILPRTGISPLLGQTAPNAEVPTSGSVRDIGIASETRTETSDKAAGFKNPSGTASSSANSARDQSYGNSSSESLSPGANTSGSSGGNVKWPSGSELSTAGPDNAPPASSSVSRAALREDLAAEAGIPRNIVNNPSSIWGSSLEELKQSFTMDGAVVRAKPALASSSGNAQIFTVENSATGIKEVQFSPSSEKSQHAGQYYKLTYTDGSKIKVIDPINYQPSFKSDGSPQYDKNTTYLNPAGQKVIFDLKKNSWVPKK</sequence>
<feature type="domain" description="Filamentous haemagglutinin FhaB/tRNA nuclease CdiA-like TPS" evidence="2">
    <location>
        <begin position="89"/>
        <end position="209"/>
    </location>
</feature>
<evidence type="ECO:0000313" key="3">
    <source>
        <dbReference type="EMBL" id="QJP99108.1"/>
    </source>
</evidence>
<feature type="compositionally biased region" description="Polar residues" evidence="1">
    <location>
        <begin position="2159"/>
        <end position="2189"/>
    </location>
</feature>
<dbReference type="NCBIfam" id="TIGR01901">
    <property type="entry name" value="adhes_NPXG"/>
    <property type="match status" value="1"/>
</dbReference>
<evidence type="ECO:0000259" key="2">
    <source>
        <dbReference type="SMART" id="SM00912"/>
    </source>
</evidence>
<dbReference type="Pfam" id="PF05594">
    <property type="entry name" value="Fil_haemagg"/>
    <property type="match status" value="10"/>
</dbReference>
<dbReference type="GO" id="GO:0003824">
    <property type="term" value="F:catalytic activity"/>
    <property type="evidence" value="ECO:0007669"/>
    <property type="project" value="UniProtKB-ARBA"/>
</dbReference>
<gene>
    <name evidence="3" type="ORF">C798_02330</name>
</gene>
<dbReference type="InterPro" id="IPR008619">
    <property type="entry name" value="Filamentous_hemagglutn_rpt"/>
</dbReference>